<dbReference type="GO" id="GO:0016301">
    <property type="term" value="F:kinase activity"/>
    <property type="evidence" value="ECO:0007669"/>
    <property type="project" value="UniProtKB-KW"/>
</dbReference>
<dbReference type="InterPro" id="IPR036388">
    <property type="entry name" value="WH-like_DNA-bd_sf"/>
</dbReference>
<protein>
    <submittedName>
        <fullName evidence="4">ROK family protein (Putative glucokinase)</fullName>
    </submittedName>
</protein>
<dbReference type="Pfam" id="PF00480">
    <property type="entry name" value="ROK"/>
    <property type="match status" value="1"/>
</dbReference>
<accession>A0A1H8EMP8</accession>
<proteinExistence type="inferred from homology"/>
<name>A0A1H8EMP8_9BACL</name>
<evidence type="ECO:0000256" key="3">
    <source>
        <dbReference type="ARBA" id="ARBA00022629"/>
    </source>
</evidence>
<keyword evidence="4" id="KW-0808">Transferase</keyword>
<dbReference type="InterPro" id="IPR036390">
    <property type="entry name" value="WH_DNA-bd_sf"/>
</dbReference>
<evidence type="ECO:0000256" key="2">
    <source>
        <dbReference type="ARBA" id="ARBA00006479"/>
    </source>
</evidence>
<dbReference type="SUPFAM" id="SSF46785">
    <property type="entry name" value="Winged helix' DNA-binding domain"/>
    <property type="match status" value="1"/>
</dbReference>
<dbReference type="Gene3D" id="3.30.420.40">
    <property type="match status" value="2"/>
</dbReference>
<organism evidence="4 5">
    <name type="scientific">Lihuaxuella thermophila</name>
    <dbReference type="NCBI Taxonomy" id="1173111"/>
    <lineage>
        <taxon>Bacteria</taxon>
        <taxon>Bacillati</taxon>
        <taxon>Bacillota</taxon>
        <taxon>Bacilli</taxon>
        <taxon>Bacillales</taxon>
        <taxon>Thermoactinomycetaceae</taxon>
        <taxon>Lihuaxuella</taxon>
    </lineage>
</organism>
<reference evidence="4 5" key="1">
    <citation type="submission" date="2016-10" db="EMBL/GenBank/DDBJ databases">
        <authorList>
            <person name="de Groot N.N."/>
        </authorList>
    </citation>
    <scope>NUCLEOTIDE SEQUENCE [LARGE SCALE GENOMIC DNA]</scope>
    <source>
        <strain evidence="4 5">DSM 46701</strain>
    </source>
</reference>
<dbReference type="InterPro" id="IPR000600">
    <property type="entry name" value="ROK"/>
</dbReference>
<keyword evidence="3" id="KW-0119">Carbohydrate metabolism</keyword>
<dbReference type="PANTHER" id="PTHR18964:SF149">
    <property type="entry name" value="BIFUNCTIONAL UDP-N-ACETYLGLUCOSAMINE 2-EPIMERASE_N-ACETYLMANNOSAMINE KINASE"/>
    <property type="match status" value="1"/>
</dbReference>
<evidence type="ECO:0000313" key="4">
    <source>
        <dbReference type="EMBL" id="SEN20722.1"/>
    </source>
</evidence>
<evidence type="ECO:0000256" key="1">
    <source>
        <dbReference type="ARBA" id="ARBA00002486"/>
    </source>
</evidence>
<evidence type="ECO:0000313" key="5">
    <source>
        <dbReference type="Proteomes" id="UP000199695"/>
    </source>
</evidence>
<dbReference type="Gene3D" id="1.10.10.10">
    <property type="entry name" value="Winged helix-like DNA-binding domain superfamily/Winged helix DNA-binding domain"/>
    <property type="match status" value="1"/>
</dbReference>
<dbReference type="InterPro" id="IPR043129">
    <property type="entry name" value="ATPase_NBD"/>
</dbReference>
<gene>
    <name evidence="4" type="ORF">SAMN05444955_10772</name>
</gene>
<dbReference type="STRING" id="1173111.SAMN05444955_10772"/>
<comment type="function">
    <text evidence="1">Transcriptional repressor of xylose-utilizing enzymes.</text>
</comment>
<dbReference type="SUPFAM" id="SSF53067">
    <property type="entry name" value="Actin-like ATPase domain"/>
    <property type="match status" value="1"/>
</dbReference>
<dbReference type="OrthoDB" id="9796533at2"/>
<dbReference type="Pfam" id="PF13412">
    <property type="entry name" value="HTH_24"/>
    <property type="match status" value="1"/>
</dbReference>
<dbReference type="GO" id="GO:0042732">
    <property type="term" value="P:D-xylose metabolic process"/>
    <property type="evidence" value="ECO:0007669"/>
    <property type="project" value="UniProtKB-KW"/>
</dbReference>
<dbReference type="Proteomes" id="UP000199695">
    <property type="component" value="Unassembled WGS sequence"/>
</dbReference>
<comment type="similarity">
    <text evidence="2">Belongs to the ROK (NagC/XylR) family.</text>
</comment>
<dbReference type="EMBL" id="FOCQ01000007">
    <property type="protein sequence ID" value="SEN20722.1"/>
    <property type="molecule type" value="Genomic_DNA"/>
</dbReference>
<dbReference type="AlphaFoldDB" id="A0A1H8EMP8"/>
<keyword evidence="3" id="KW-0859">Xylose metabolism</keyword>
<keyword evidence="5" id="KW-1185">Reference proteome</keyword>
<dbReference type="CDD" id="cd24076">
    <property type="entry name" value="ASKHA_ATPase_ROK_BsXylR-like"/>
    <property type="match status" value="1"/>
</dbReference>
<keyword evidence="4" id="KW-0418">Kinase</keyword>
<sequence>MPITGDQYLIKKINKSIVLNTIRNKCPLSRAQISELTGLNKATVSTLVGELIEENLVYEIGPGKSSGGRRPVMLLFNKLAGYAIGVDLGVNYILTVLTDLQGNIVGEETCELHNRSLDEVIPLLKKSIQSVSNQTPKCTYGIVGIGIGVPGLVDDKGLVLFAPNLGWKNVNLKEMIATEFNTPVIIDNEANAGAYGEKLFGVGKGISNLVYVSAGIGIGTGIILNNELYRGRSGFSGEIGHLIIEVNGKKCSCGNKGCWELYASERALVEEATSLLSGNSGLGKEEIDLSYLVKLANQGKPEVIRLFNQIGEYLGIGITNIINTFNPEMIIIGNRLTMAEPWISNPIHRVVENRSLPYHRKDLRIEFSNLSVYSSALGAASLAVSSFFSGDEVSILQSRV</sequence>
<dbReference type="PANTHER" id="PTHR18964">
    <property type="entry name" value="ROK (REPRESSOR, ORF, KINASE) FAMILY"/>
    <property type="match status" value="1"/>
</dbReference>